<gene>
    <name evidence="1" type="ordered locus">LGAS_0330</name>
</gene>
<dbReference type="KEGG" id="lga:LGAS_0330"/>
<sequence length="103" mass="11953">MLLFGKIGAKPFIFMEKKMKFDTDDLKESLKNYQQKASDQFKDFAENDWPDIKDHMTEKGQQAGDYLKKNGGKVYQNSVKAFKKGVRDLDQWVNGTSVHKDDK</sequence>
<organism evidence="1 2">
    <name type="scientific">Lactobacillus gasseri (strain ATCC 33323 / DSM 20243 / BCRC 14619 / CIP 102991 / JCM 1131 / KCTC 3163 / NCIMB 11718 / NCTC 13722 / AM63)</name>
    <dbReference type="NCBI Taxonomy" id="324831"/>
    <lineage>
        <taxon>Bacteria</taxon>
        <taxon>Bacillati</taxon>
        <taxon>Bacillota</taxon>
        <taxon>Bacilli</taxon>
        <taxon>Lactobacillales</taxon>
        <taxon>Lactobacillaceae</taxon>
        <taxon>Lactobacillus</taxon>
    </lineage>
</organism>
<dbReference type="Proteomes" id="UP000000664">
    <property type="component" value="Chromosome"/>
</dbReference>
<proteinExistence type="predicted"/>
<dbReference type="AlphaFoldDB" id="A0A830TPM4"/>
<reference evidence="1 2" key="1">
    <citation type="journal article" date="2006" name="Proc. Natl. Acad. Sci. U.S.A.">
        <title>Comparative genomics of the lactic acid bacteria.</title>
        <authorList>
            <person name="Makarova K."/>
            <person name="Slesarev A."/>
            <person name="Wolf Y."/>
            <person name="Sorokin A."/>
            <person name="Mirkin B."/>
            <person name="Koonin E."/>
            <person name="Pavlov A."/>
            <person name="Pavlova N."/>
            <person name="Karamychev V."/>
            <person name="Polouchine N."/>
            <person name="Shakhova V."/>
            <person name="Grigoriev I."/>
            <person name="Lou Y."/>
            <person name="Rohksar D."/>
            <person name="Lucas S."/>
            <person name="Huang K."/>
            <person name="Goodstein D.M."/>
            <person name="Hawkins T."/>
            <person name="Plengvidhya V."/>
            <person name="Welker D."/>
            <person name="Hughes J."/>
            <person name="Goh Y."/>
            <person name="Benson A."/>
            <person name="Baldwin K."/>
            <person name="Lee J.H."/>
            <person name="Diaz-Muniz I."/>
            <person name="Dosti B."/>
            <person name="Smeianov V."/>
            <person name="Wechter W."/>
            <person name="Barabote R."/>
            <person name="Lorca G."/>
            <person name="Altermann E."/>
            <person name="Barrangou R."/>
            <person name="Ganesan B."/>
            <person name="Xie Y."/>
            <person name="Rawsthorne H."/>
            <person name="Tamir D."/>
            <person name="Parker C."/>
            <person name="Breidt F."/>
            <person name="Broadbent J."/>
            <person name="Hutkins R."/>
            <person name="O'Sullivan D."/>
            <person name="Steele J."/>
            <person name="Unlu G."/>
            <person name="Saier M."/>
            <person name="Klaenhammer T."/>
            <person name="Richardson P."/>
            <person name="Kozyavkin S."/>
            <person name="Weimer B."/>
            <person name="Mills D."/>
        </authorList>
    </citation>
    <scope>NUCLEOTIDE SEQUENCE [LARGE SCALE GENOMIC DNA]</scope>
    <source>
        <strain evidence="2">ATCC 33323 / DSM 20243 / BCRC 14619 / CIP 102991 / JCM 1131 / KCTC 3163 / NCIMB 11718 / NCTC 13722 / AM63</strain>
    </source>
</reference>
<evidence type="ECO:0000313" key="2">
    <source>
        <dbReference type="Proteomes" id="UP000000664"/>
    </source>
</evidence>
<protein>
    <submittedName>
        <fullName evidence="1">Uncharacterized protein</fullName>
    </submittedName>
</protein>
<accession>A0A830TPM4</accession>
<evidence type="ECO:0000313" key="1">
    <source>
        <dbReference type="EMBL" id="ABJ59736.1"/>
    </source>
</evidence>
<dbReference type="EMBL" id="CP000413">
    <property type="protein sequence ID" value="ABJ59736.1"/>
    <property type="molecule type" value="Genomic_DNA"/>
</dbReference>
<name>A0A830TPM4_LACGA</name>